<dbReference type="Gene3D" id="3.40.50.300">
    <property type="entry name" value="P-loop containing nucleotide triphosphate hydrolases"/>
    <property type="match status" value="1"/>
</dbReference>
<dbReference type="PANTHER" id="PTHR47642:SF5">
    <property type="entry name" value="ATP-DEPENDENT DNA HELICASE"/>
    <property type="match status" value="1"/>
</dbReference>
<keyword evidence="3" id="KW-1185">Reference proteome</keyword>
<sequence>MNEDQEKAYVALLNDKNVFLTGKAGTGKSFAIKVIYERFLKSKRNIYVTASTAIAAQMYSEASTVHSFAGLGYRQESEATIMKNMTDVVKERLKNVHTLVIDEISMLPVHVFKTLSMILKNIKKSYLPFGGCVLLVVGDFYQLTPVGEETLLFEDSLWQECGFVNIELVKNFRQNKDLVFQTHLNNIREGVFSESTLDFLRKRLEPADKHLNQNYTRLFMYNKDRIAHNEEYLQKNKFPDVVFNSETKTFNNYKLEEKWPFKTPQTVTLKKQSPVICVRNIPELGIVNGTQGVVKSVNKERVVMLVLEQRIEVTLQTEMLYDAKRNIIAECKGMPLVLLKMQYYYNIILNGKYNEQINNVNEMLLHALGWDEMDVALDIIKNDTDINVASGIIKRGNPLKVTIGTPDNKAKRSFIQQLFLKIIKQIQVVLELSNRKTKEMVATLFNGLGSKLSIEPNIFGRLSKLEDYISNYYYVQKCVLVDSMGHVISRGLVYVQYTSDFVLDLLKLRGSDPTSAFIRISLDGGGSFFKVIINIFDCH</sequence>
<keyword evidence="1" id="KW-0227">DNA damage</keyword>
<accession>A0ABM4CB79</accession>
<comment type="cofactor">
    <cofactor evidence="1">
        <name>Mg(2+)</name>
        <dbReference type="ChEBI" id="CHEBI:18420"/>
    </cofactor>
</comment>
<comment type="catalytic activity">
    <reaction evidence="1">
        <text>ATP + H2O = ADP + phosphate + H(+)</text>
        <dbReference type="Rhea" id="RHEA:13065"/>
        <dbReference type="ChEBI" id="CHEBI:15377"/>
        <dbReference type="ChEBI" id="CHEBI:15378"/>
        <dbReference type="ChEBI" id="CHEBI:30616"/>
        <dbReference type="ChEBI" id="CHEBI:43474"/>
        <dbReference type="ChEBI" id="CHEBI:456216"/>
        <dbReference type="EC" id="5.6.2.3"/>
    </reaction>
</comment>
<dbReference type="Pfam" id="PF05970">
    <property type="entry name" value="PIF1"/>
    <property type="match status" value="1"/>
</dbReference>
<organism evidence="3 4">
    <name type="scientific">Hydra vulgaris</name>
    <name type="common">Hydra</name>
    <name type="synonym">Hydra attenuata</name>
    <dbReference type="NCBI Taxonomy" id="6087"/>
    <lineage>
        <taxon>Eukaryota</taxon>
        <taxon>Metazoa</taxon>
        <taxon>Cnidaria</taxon>
        <taxon>Hydrozoa</taxon>
        <taxon>Hydroidolina</taxon>
        <taxon>Anthoathecata</taxon>
        <taxon>Aplanulata</taxon>
        <taxon>Hydridae</taxon>
        <taxon>Hydra</taxon>
    </lineage>
</organism>
<keyword evidence="1" id="KW-0067">ATP-binding</keyword>
<dbReference type="RefSeq" id="XP_065658925.1">
    <property type="nucleotide sequence ID" value="XM_065802853.1"/>
</dbReference>
<gene>
    <name evidence="4" type="primary">LOC136083453</name>
</gene>
<dbReference type="InterPro" id="IPR027417">
    <property type="entry name" value="P-loop_NTPase"/>
</dbReference>
<keyword evidence="1" id="KW-0347">Helicase</keyword>
<dbReference type="PANTHER" id="PTHR47642">
    <property type="entry name" value="ATP-DEPENDENT DNA HELICASE"/>
    <property type="match status" value="1"/>
</dbReference>
<proteinExistence type="inferred from homology"/>
<dbReference type="EC" id="5.6.2.3" evidence="1"/>
<comment type="similarity">
    <text evidence="1">Belongs to the helicase family.</text>
</comment>
<evidence type="ECO:0000256" key="1">
    <source>
        <dbReference type="RuleBase" id="RU363044"/>
    </source>
</evidence>
<dbReference type="Proteomes" id="UP001652625">
    <property type="component" value="Chromosome 08"/>
</dbReference>
<keyword evidence="1" id="KW-0233">DNA recombination</keyword>
<reference evidence="4" key="1">
    <citation type="submission" date="2025-08" db="UniProtKB">
        <authorList>
            <consortium name="RefSeq"/>
        </authorList>
    </citation>
    <scope>IDENTIFICATION</scope>
</reference>
<evidence type="ECO:0000313" key="3">
    <source>
        <dbReference type="Proteomes" id="UP001652625"/>
    </source>
</evidence>
<protein>
    <recommendedName>
        <fullName evidence="1">ATP-dependent DNA helicase</fullName>
        <ecNumber evidence="1">5.6.2.3</ecNumber>
    </recommendedName>
</protein>
<keyword evidence="1" id="KW-0234">DNA repair</keyword>
<keyword evidence="1" id="KW-0547">Nucleotide-binding</keyword>
<evidence type="ECO:0000259" key="2">
    <source>
        <dbReference type="Pfam" id="PF05970"/>
    </source>
</evidence>
<evidence type="ECO:0000313" key="4">
    <source>
        <dbReference type="RefSeq" id="XP_065658925.1"/>
    </source>
</evidence>
<keyword evidence="1" id="KW-0378">Hydrolase</keyword>
<dbReference type="InterPro" id="IPR051055">
    <property type="entry name" value="PIF1_helicase"/>
</dbReference>
<name>A0ABM4CB79_HYDVU</name>
<dbReference type="SUPFAM" id="SSF52540">
    <property type="entry name" value="P-loop containing nucleoside triphosphate hydrolases"/>
    <property type="match status" value="2"/>
</dbReference>
<feature type="domain" description="DNA helicase Pif1-like DEAD-box helicase" evidence="2">
    <location>
        <begin position="2"/>
        <end position="188"/>
    </location>
</feature>
<dbReference type="GeneID" id="136083453"/>
<dbReference type="InterPro" id="IPR010285">
    <property type="entry name" value="DNA_helicase_pif1-like_DEAD"/>
</dbReference>